<keyword evidence="1 5" id="KW-0378">Hydrolase</keyword>
<dbReference type="InterPro" id="IPR001223">
    <property type="entry name" value="Glyco_hydro18_cat"/>
</dbReference>
<dbReference type="Pfam" id="PF06483">
    <property type="entry name" value="ChiC"/>
    <property type="match status" value="1"/>
</dbReference>
<gene>
    <name evidence="9" type="ORF">GCM10025865_10870</name>
</gene>
<feature type="compositionally biased region" description="Gly residues" evidence="7">
    <location>
        <begin position="506"/>
        <end position="526"/>
    </location>
</feature>
<evidence type="ECO:0000256" key="2">
    <source>
        <dbReference type="ARBA" id="ARBA00023024"/>
    </source>
</evidence>
<feature type="region of interest" description="Disordered" evidence="7">
    <location>
        <begin position="498"/>
        <end position="526"/>
    </location>
</feature>
<dbReference type="PROSITE" id="PS01095">
    <property type="entry name" value="GH18_1"/>
    <property type="match status" value="1"/>
</dbReference>
<evidence type="ECO:0000256" key="5">
    <source>
        <dbReference type="RuleBase" id="RU000489"/>
    </source>
</evidence>
<dbReference type="PANTHER" id="PTHR11177:SF308">
    <property type="entry name" value="CHITINASE A"/>
    <property type="match status" value="1"/>
</dbReference>
<protein>
    <recommendedName>
        <fullName evidence="8">GH18 domain-containing protein</fullName>
    </recommendedName>
</protein>
<keyword evidence="10" id="KW-1185">Reference proteome</keyword>
<evidence type="ECO:0000256" key="7">
    <source>
        <dbReference type="SAM" id="MobiDB-lite"/>
    </source>
</evidence>
<evidence type="ECO:0000256" key="3">
    <source>
        <dbReference type="ARBA" id="ARBA00023277"/>
    </source>
</evidence>
<keyword evidence="2" id="KW-0146">Chitin degradation</keyword>
<dbReference type="InterPro" id="IPR009470">
    <property type="entry name" value="Chi_C"/>
</dbReference>
<proteinExistence type="inferred from homology"/>
<dbReference type="SUPFAM" id="SSF51445">
    <property type="entry name" value="(Trans)glycosidases"/>
    <property type="match status" value="1"/>
</dbReference>
<dbReference type="InterPro" id="IPR050314">
    <property type="entry name" value="Glycosyl_Hydrlase_18"/>
</dbReference>
<dbReference type="InterPro" id="IPR017853">
    <property type="entry name" value="GH"/>
</dbReference>
<comment type="similarity">
    <text evidence="6">Belongs to the glycosyl hydrolase 18 family.</text>
</comment>
<dbReference type="EMBL" id="AP027729">
    <property type="protein sequence ID" value="BDZ41788.1"/>
    <property type="molecule type" value="Genomic_DNA"/>
</dbReference>
<dbReference type="InterPro" id="IPR036573">
    <property type="entry name" value="CBM_sf_5/12"/>
</dbReference>
<keyword evidence="3" id="KW-0119">Carbohydrate metabolism</keyword>
<dbReference type="PANTHER" id="PTHR11177">
    <property type="entry name" value="CHITINASE"/>
    <property type="match status" value="1"/>
</dbReference>
<dbReference type="SMART" id="SM00495">
    <property type="entry name" value="ChtBD3"/>
    <property type="match status" value="1"/>
</dbReference>
<dbReference type="InterPro" id="IPR003610">
    <property type="entry name" value="CBM5/12"/>
</dbReference>
<dbReference type="CDD" id="cd12215">
    <property type="entry name" value="ChiC_BD"/>
    <property type="match status" value="1"/>
</dbReference>
<dbReference type="SUPFAM" id="SSF54556">
    <property type="entry name" value="Chitinase insertion domain"/>
    <property type="match status" value="1"/>
</dbReference>
<evidence type="ECO:0000256" key="1">
    <source>
        <dbReference type="ARBA" id="ARBA00022801"/>
    </source>
</evidence>
<dbReference type="InterPro" id="IPR011583">
    <property type="entry name" value="Chitinase_II/V-like_cat"/>
</dbReference>
<dbReference type="Gene3D" id="3.20.20.80">
    <property type="entry name" value="Glycosidases"/>
    <property type="match status" value="2"/>
</dbReference>
<name>A0ABN6XA74_9CELL</name>
<dbReference type="Pfam" id="PF02839">
    <property type="entry name" value="CBM_5_12"/>
    <property type="match status" value="1"/>
</dbReference>
<keyword evidence="4 5" id="KW-0326">Glycosidase</keyword>
<organism evidence="9 10">
    <name type="scientific">Paraoerskovia sediminicola</name>
    <dbReference type="NCBI Taxonomy" id="1138587"/>
    <lineage>
        <taxon>Bacteria</taxon>
        <taxon>Bacillati</taxon>
        <taxon>Actinomycetota</taxon>
        <taxon>Actinomycetes</taxon>
        <taxon>Micrococcales</taxon>
        <taxon>Cellulomonadaceae</taxon>
        <taxon>Paraoerskovia</taxon>
    </lineage>
</organism>
<dbReference type="InterPro" id="IPR001579">
    <property type="entry name" value="Glyco_hydro_18_chit_AS"/>
</dbReference>
<dbReference type="PROSITE" id="PS51910">
    <property type="entry name" value="GH18_2"/>
    <property type="match status" value="1"/>
</dbReference>
<evidence type="ECO:0000259" key="8">
    <source>
        <dbReference type="PROSITE" id="PS51910"/>
    </source>
</evidence>
<dbReference type="RefSeq" id="WP_286218875.1">
    <property type="nucleotide sequence ID" value="NZ_AP027729.1"/>
</dbReference>
<evidence type="ECO:0000313" key="10">
    <source>
        <dbReference type="Proteomes" id="UP001321475"/>
    </source>
</evidence>
<dbReference type="Proteomes" id="UP001321475">
    <property type="component" value="Chromosome"/>
</dbReference>
<reference evidence="10" key="1">
    <citation type="journal article" date="2019" name="Int. J. Syst. Evol. Microbiol.">
        <title>The Global Catalogue of Microorganisms (GCM) 10K type strain sequencing project: providing services to taxonomists for standard genome sequencing and annotation.</title>
        <authorList>
            <consortium name="The Broad Institute Genomics Platform"/>
            <consortium name="The Broad Institute Genome Sequencing Center for Infectious Disease"/>
            <person name="Wu L."/>
            <person name="Ma J."/>
        </authorList>
    </citation>
    <scope>NUCLEOTIDE SEQUENCE [LARGE SCALE GENOMIC DNA]</scope>
    <source>
        <strain evidence="10">NBRC 108565</strain>
    </source>
</reference>
<dbReference type="SUPFAM" id="SSF51055">
    <property type="entry name" value="Carbohydrate binding domain"/>
    <property type="match status" value="1"/>
</dbReference>
<dbReference type="Gene3D" id="2.10.10.20">
    <property type="entry name" value="Carbohydrate-binding module superfamily 5/12"/>
    <property type="match status" value="1"/>
</dbReference>
<evidence type="ECO:0000256" key="6">
    <source>
        <dbReference type="RuleBase" id="RU004453"/>
    </source>
</evidence>
<dbReference type="Pfam" id="PF00704">
    <property type="entry name" value="Glyco_hydro_18"/>
    <property type="match status" value="1"/>
</dbReference>
<evidence type="ECO:0000313" key="9">
    <source>
        <dbReference type="EMBL" id="BDZ41788.1"/>
    </source>
</evidence>
<dbReference type="SMART" id="SM00636">
    <property type="entry name" value="Glyco_18"/>
    <property type="match status" value="1"/>
</dbReference>
<dbReference type="InterPro" id="IPR029070">
    <property type="entry name" value="Chitinase_insertion_sf"/>
</dbReference>
<accession>A0ABN6XA74</accession>
<feature type="domain" description="GH18" evidence="8">
    <location>
        <begin position="1"/>
        <end position="346"/>
    </location>
</feature>
<sequence length="579" mass="61135">MTESQAKIDVFSDSVVDMIREYGFDGIDIDYEYPTSNNQAGNPDDFAFSDARRATLFDGYVDLMRTLREKLDEASVEDGQYYVLTTAAPSSGWLLRGMEAYQVVQYLDYVNLMSYDLHGAWNKYVGGNSPLFDDGKDPELAAAGVYGAYKGVGYLNGDWAAHYFRGAMQAGRINLGVGFYSRGFQDVQGGTYGMGGTAPAPAGFACAPGTSGKCGYGAEGIDNLWHDLDVAGNEVPAGSNPIWHLLNLQNGIVGDYTASYGVPTTIEGTYDHHFDPVTKNEWWWNPETRTFLSGDTTVAIGDKADYVVDTGLGGLMIWELAGDYGFDDAKGQYEMGSDMVDLMHSTFSGSSKYGATKAEADRPMPTQAIDLDIDYTEFALGDNNYPISPKVVFTNNGSTAVPAGSTVSFQYGTSDLGDMSDWSGFGTTTTKGRTGPNVGGLGANFHTAEFTVPTGGIPAGGSITNQLKWTLPAAQFSNVIVTIGGVEYATTYDQPRGVTVVEPGSGSDGGSGGDGTGGGSGGSGGTGECTAPAWSASTAYNGAAKVSYAGHNWTARYWTQGDTPSAANTWGAWADAGSC</sequence>
<keyword evidence="2" id="KW-0624">Polysaccharide degradation</keyword>
<evidence type="ECO:0000256" key="4">
    <source>
        <dbReference type="ARBA" id="ARBA00023295"/>
    </source>
</evidence>